<keyword evidence="6" id="KW-1185">Reference proteome</keyword>
<feature type="transmembrane region" description="Helical" evidence="2">
    <location>
        <begin position="356"/>
        <end position="374"/>
    </location>
</feature>
<dbReference type="eggNOG" id="COG5373">
    <property type="taxonomic scope" value="Bacteria"/>
</dbReference>
<organism evidence="3 5">
    <name type="scientific">Prevotella fusca JCM 17724</name>
    <dbReference type="NCBI Taxonomy" id="1236517"/>
    <lineage>
        <taxon>Bacteria</taxon>
        <taxon>Pseudomonadati</taxon>
        <taxon>Bacteroidota</taxon>
        <taxon>Bacteroidia</taxon>
        <taxon>Bacteroidales</taxon>
        <taxon>Prevotellaceae</taxon>
        <taxon>Prevotella</taxon>
    </lineage>
</organism>
<reference evidence="3 5" key="1">
    <citation type="submission" date="2015-07" db="EMBL/GenBank/DDBJ databases">
        <authorList>
            <person name="Noorani M."/>
        </authorList>
    </citation>
    <scope>NUCLEOTIDE SEQUENCE [LARGE SCALE GENOMIC DNA]</scope>
    <source>
        <strain evidence="3 5">W1435</strain>
    </source>
</reference>
<dbReference type="PANTHER" id="PTHR38434:SF1">
    <property type="entry name" value="BLL2549 PROTEIN"/>
    <property type="match status" value="1"/>
</dbReference>
<dbReference type="Proteomes" id="UP000060345">
    <property type="component" value="Chromosome 1"/>
</dbReference>
<dbReference type="STRING" id="1236517.ADJ77_05260"/>
<feature type="transmembrane region" description="Helical" evidence="2">
    <location>
        <begin position="505"/>
        <end position="521"/>
    </location>
</feature>
<feature type="transmembrane region" description="Helical" evidence="2">
    <location>
        <begin position="446"/>
        <end position="465"/>
    </location>
</feature>
<feature type="transmembrane region" description="Helical" evidence="2">
    <location>
        <begin position="411"/>
        <end position="434"/>
    </location>
</feature>
<evidence type="ECO:0000313" key="4">
    <source>
        <dbReference type="EMBL" id="QUB86846.1"/>
    </source>
</evidence>
<dbReference type="Proteomes" id="UP000682005">
    <property type="component" value="Chromosome 1"/>
</dbReference>
<feature type="transmembrane region" description="Helical" evidence="2">
    <location>
        <begin position="847"/>
        <end position="864"/>
    </location>
</feature>
<dbReference type="AlphaFoldDB" id="A0A0K1NKK3"/>
<reference evidence="4 6" key="2">
    <citation type="submission" date="2021-03" db="EMBL/GenBank/DDBJ databases">
        <title>Human Oral Microbial Genomes.</title>
        <authorList>
            <person name="Johnston C.D."/>
            <person name="Chen T."/>
            <person name="Dewhirst F.E."/>
        </authorList>
    </citation>
    <scope>NUCLEOTIDE SEQUENCE [LARGE SCALE GENOMIC DNA]</scope>
    <source>
        <strain evidence="4 6">W1435</strain>
    </source>
</reference>
<feature type="transmembrane region" description="Helical" evidence="2">
    <location>
        <begin position="471"/>
        <end position="493"/>
    </location>
</feature>
<evidence type="ECO:0000256" key="1">
    <source>
        <dbReference type="SAM" id="MobiDB-lite"/>
    </source>
</evidence>
<evidence type="ECO:0000313" key="3">
    <source>
        <dbReference type="EMBL" id="AKU69216.1"/>
    </source>
</evidence>
<feature type="transmembrane region" description="Helical" evidence="2">
    <location>
        <begin position="621"/>
        <end position="642"/>
    </location>
</feature>
<feature type="region of interest" description="Disordered" evidence="1">
    <location>
        <begin position="56"/>
        <end position="97"/>
    </location>
</feature>
<feature type="transmembrane region" description="Helical" evidence="2">
    <location>
        <begin position="767"/>
        <end position="789"/>
    </location>
</feature>
<sequence>MEFEFLTFLGLLLFGAPLVVFIILITKMSSMNNALENISFDISTLQTMIEKMQQEGIKQTAQTTETKPKDDLEKAEEQGTEAPKEEPDTLGCSNPYWWQEPVKIETEIVNETETTENKTEDIQMEAVETPENVEVPEPMEVPETTETVVTQNEDVRPSTVEIPVMDTEEKSPETEEEEPEAVEEPVEEKEEEPAMTMEEEPEMETEEEYTVSETNYEKYIGENLFGKIGILIFIIGIGFFVKYAIDQNWINETARTMLGYAVGAGMLVLAERLHKRYHTFSSLLAGGAFGIYYLITAIAFHYYDLFSQTTAFAILCATTIFMTVVSILYDRKELAVTALIGGFIAPFIISTDSDSIIALQTYISILNIGMFCLAMYKKWGILPVISFCFTYIILWWALVTTSFIYNDTTTSYEALFAFATLFYIIFLLPVVFILRTKCSDNMRSGLLTIITANSFMYLAYGNYVAQHCESTFYKGGFVAFLIAGVNLAIHLYLRFRVEGQNTLRNLMLALAIAFLSIGIPMQFDTDNILMIWAAEAVLLLWLFTKEKSRIYEFGFIILSFLTFATLLYYRFTVMITGHSGDSLFFNENFFVNMFVSVACFATAIIMEYNKELFSDSKSMTNYSPCNVIAYILGFIILFLAFWDDFHAHLEQLRADYASLLMANVILLGGALALCKRFEIYKYKTAYDISIYLATGLYAIAVWNLNTPDELTLRWAMTLVTIIYITYSMRGLLLAGLNQTISNDVLADENAQEGTSAKPANKQQHTEFAIISTLVWITVTRLLMLTFNIYDFTTAFSLSLGVAAFILMCIGMRYHSKQVRLVSLAEFGIIIGKLVLNDVWAMSALGKIIVFISLGAILLTLSFLYQKLKDALFEEEEKEQE</sequence>
<dbReference type="RefSeq" id="WP_050696102.1">
    <property type="nucleotide sequence ID" value="NZ_CP012074.1"/>
</dbReference>
<feature type="transmembrane region" description="Helical" evidence="2">
    <location>
        <begin position="589"/>
        <end position="609"/>
    </location>
</feature>
<dbReference type="Pfam" id="PF10101">
    <property type="entry name" value="DUF2339"/>
    <property type="match status" value="1"/>
</dbReference>
<feature type="transmembrane region" description="Helical" evidence="2">
    <location>
        <begin position="280"/>
        <end position="303"/>
    </location>
</feature>
<dbReference type="EMBL" id="CP012074">
    <property type="protein sequence ID" value="AKU69216.1"/>
    <property type="molecule type" value="Genomic_DNA"/>
</dbReference>
<keyword evidence="2" id="KW-1133">Transmembrane helix</keyword>
<feature type="transmembrane region" description="Helical" evidence="2">
    <location>
        <begin position="257"/>
        <end position="273"/>
    </location>
</feature>
<feature type="transmembrane region" description="Helical" evidence="2">
    <location>
        <begin position="550"/>
        <end position="569"/>
    </location>
</feature>
<feature type="transmembrane region" description="Helical" evidence="2">
    <location>
        <begin position="820"/>
        <end position="841"/>
    </location>
</feature>
<keyword evidence="2" id="KW-0472">Membrane</keyword>
<evidence type="ECO:0000256" key="2">
    <source>
        <dbReference type="SAM" id="Phobius"/>
    </source>
</evidence>
<feature type="compositionally biased region" description="Basic and acidic residues" evidence="1">
    <location>
        <begin position="66"/>
        <end position="87"/>
    </location>
</feature>
<dbReference type="KEGG" id="pfus:ADJ77_05260"/>
<feature type="compositionally biased region" description="Acidic residues" evidence="1">
    <location>
        <begin position="174"/>
        <end position="209"/>
    </location>
</feature>
<dbReference type="PANTHER" id="PTHR38434">
    <property type="entry name" value="BLL2549 PROTEIN"/>
    <property type="match status" value="1"/>
</dbReference>
<feature type="transmembrane region" description="Helical" evidence="2">
    <location>
        <begin position="795"/>
        <end position="813"/>
    </location>
</feature>
<protein>
    <submittedName>
        <fullName evidence="4">DUF2339 domain-containing protein</fullName>
    </submittedName>
</protein>
<feature type="transmembrane region" description="Helical" evidence="2">
    <location>
        <begin position="334"/>
        <end position="350"/>
    </location>
</feature>
<name>A0A0K1NKK3_9BACT</name>
<dbReference type="EMBL" id="CP072370">
    <property type="protein sequence ID" value="QUB86846.1"/>
    <property type="molecule type" value="Genomic_DNA"/>
</dbReference>
<dbReference type="InterPro" id="IPR019286">
    <property type="entry name" value="DUF2339_TM"/>
</dbReference>
<feature type="transmembrane region" description="Helical" evidence="2">
    <location>
        <begin position="654"/>
        <end position="673"/>
    </location>
</feature>
<feature type="transmembrane region" description="Helical" evidence="2">
    <location>
        <begin position="309"/>
        <end position="329"/>
    </location>
</feature>
<feature type="transmembrane region" description="Helical" evidence="2">
    <location>
        <begin position="381"/>
        <end position="405"/>
    </location>
</feature>
<gene>
    <name evidence="3" type="ORF">ADJ77_05260</name>
    <name evidence="4" type="ORF">J5A51_12355</name>
</gene>
<feature type="transmembrane region" description="Helical" evidence="2">
    <location>
        <begin position="224"/>
        <end position="245"/>
    </location>
</feature>
<feature type="transmembrane region" description="Helical" evidence="2">
    <location>
        <begin position="710"/>
        <end position="726"/>
    </location>
</feature>
<accession>A0A0K1NKK3</accession>
<feature type="transmembrane region" description="Helical" evidence="2">
    <location>
        <begin position="527"/>
        <end position="543"/>
    </location>
</feature>
<feature type="region of interest" description="Disordered" evidence="1">
    <location>
        <begin position="166"/>
        <end position="209"/>
    </location>
</feature>
<evidence type="ECO:0000313" key="5">
    <source>
        <dbReference type="Proteomes" id="UP000060345"/>
    </source>
</evidence>
<keyword evidence="2" id="KW-0812">Transmembrane</keyword>
<feature type="compositionally biased region" description="Polar residues" evidence="1">
    <location>
        <begin position="56"/>
        <end position="65"/>
    </location>
</feature>
<feature type="transmembrane region" description="Helical" evidence="2">
    <location>
        <begin position="685"/>
        <end position="704"/>
    </location>
</feature>
<evidence type="ECO:0000313" key="6">
    <source>
        <dbReference type="Proteomes" id="UP000682005"/>
    </source>
</evidence>
<feature type="transmembrane region" description="Helical" evidence="2">
    <location>
        <begin position="6"/>
        <end position="25"/>
    </location>
</feature>
<proteinExistence type="predicted"/>